<reference evidence="1" key="3">
    <citation type="submission" date="2023-05" db="EMBL/GenBank/DDBJ databases">
        <authorList>
            <person name="Smith C.H."/>
        </authorList>
    </citation>
    <scope>NUCLEOTIDE SEQUENCE</scope>
    <source>
        <strain evidence="1">CHS0354</strain>
        <tissue evidence="1">Mantle</tissue>
    </source>
</reference>
<comment type="caution">
    <text evidence="1">The sequence shown here is derived from an EMBL/GenBank/DDBJ whole genome shotgun (WGS) entry which is preliminary data.</text>
</comment>
<dbReference type="Proteomes" id="UP001195483">
    <property type="component" value="Unassembled WGS sequence"/>
</dbReference>
<organism evidence="1 2">
    <name type="scientific">Potamilus streckersoni</name>
    <dbReference type="NCBI Taxonomy" id="2493646"/>
    <lineage>
        <taxon>Eukaryota</taxon>
        <taxon>Metazoa</taxon>
        <taxon>Spiralia</taxon>
        <taxon>Lophotrochozoa</taxon>
        <taxon>Mollusca</taxon>
        <taxon>Bivalvia</taxon>
        <taxon>Autobranchia</taxon>
        <taxon>Heteroconchia</taxon>
        <taxon>Palaeoheterodonta</taxon>
        <taxon>Unionida</taxon>
        <taxon>Unionoidea</taxon>
        <taxon>Unionidae</taxon>
        <taxon>Ambleminae</taxon>
        <taxon>Lampsilini</taxon>
        <taxon>Potamilus</taxon>
    </lineage>
</organism>
<evidence type="ECO:0000313" key="1">
    <source>
        <dbReference type="EMBL" id="KAK3592973.1"/>
    </source>
</evidence>
<dbReference type="AlphaFoldDB" id="A0AAE0SKC4"/>
<reference evidence="1" key="1">
    <citation type="journal article" date="2021" name="Genome Biol. Evol.">
        <title>A High-Quality Reference Genome for a Parasitic Bivalve with Doubly Uniparental Inheritance (Bivalvia: Unionida).</title>
        <authorList>
            <person name="Smith C.H."/>
        </authorList>
    </citation>
    <scope>NUCLEOTIDE SEQUENCE</scope>
    <source>
        <strain evidence="1">CHS0354</strain>
    </source>
</reference>
<reference evidence="1" key="2">
    <citation type="journal article" date="2021" name="Genome Biol. Evol.">
        <title>Developing a high-quality reference genome for a parasitic bivalve with doubly uniparental inheritance (Bivalvia: Unionida).</title>
        <authorList>
            <person name="Smith C.H."/>
        </authorList>
    </citation>
    <scope>NUCLEOTIDE SEQUENCE</scope>
    <source>
        <strain evidence="1">CHS0354</strain>
        <tissue evidence="1">Mantle</tissue>
    </source>
</reference>
<dbReference type="EMBL" id="JAEAOA010001405">
    <property type="protein sequence ID" value="KAK3592973.1"/>
    <property type="molecule type" value="Genomic_DNA"/>
</dbReference>
<proteinExistence type="predicted"/>
<keyword evidence="2" id="KW-1185">Reference proteome</keyword>
<name>A0AAE0SKC4_9BIVA</name>
<sequence length="143" mass="16119">MTLFKRISNWELERPGETDIVRRIWTKEQPDQSVSRAKAGDLVERKNQEEEIKDLTVIQDVTSEASASLEKCNQIQTRSHKLPTNQNMKLFFLTLRGMPLYPPADAKMATTELVINEGEIQADAIGDGFADFGEIAKPRQATA</sequence>
<accession>A0AAE0SKC4</accession>
<evidence type="ECO:0000313" key="2">
    <source>
        <dbReference type="Proteomes" id="UP001195483"/>
    </source>
</evidence>
<gene>
    <name evidence="1" type="ORF">CHS0354_023195</name>
</gene>
<protein>
    <submittedName>
        <fullName evidence="1">Uncharacterized protein</fullName>
    </submittedName>
</protein>